<gene>
    <name evidence="1" type="ORF">V1478_003856</name>
</gene>
<evidence type="ECO:0000313" key="1">
    <source>
        <dbReference type="EMBL" id="KAL2734158.1"/>
    </source>
</evidence>
<organism evidence="1 2">
    <name type="scientific">Vespula squamosa</name>
    <name type="common">Southern yellow jacket</name>
    <name type="synonym">Wasp</name>
    <dbReference type="NCBI Taxonomy" id="30214"/>
    <lineage>
        <taxon>Eukaryota</taxon>
        <taxon>Metazoa</taxon>
        <taxon>Ecdysozoa</taxon>
        <taxon>Arthropoda</taxon>
        <taxon>Hexapoda</taxon>
        <taxon>Insecta</taxon>
        <taxon>Pterygota</taxon>
        <taxon>Neoptera</taxon>
        <taxon>Endopterygota</taxon>
        <taxon>Hymenoptera</taxon>
        <taxon>Apocrita</taxon>
        <taxon>Aculeata</taxon>
        <taxon>Vespoidea</taxon>
        <taxon>Vespidae</taxon>
        <taxon>Vespinae</taxon>
        <taxon>Vespula</taxon>
    </lineage>
</organism>
<name>A0ABD2BMZ5_VESSQ</name>
<evidence type="ECO:0000313" key="2">
    <source>
        <dbReference type="Proteomes" id="UP001607302"/>
    </source>
</evidence>
<reference evidence="1 2" key="1">
    <citation type="journal article" date="2024" name="Ann. Entomol. Soc. Am.">
        <title>Genomic analyses of the southern and eastern yellowjacket wasps (Hymenoptera: Vespidae) reveal evolutionary signatures of social life.</title>
        <authorList>
            <person name="Catto M.A."/>
            <person name="Caine P.B."/>
            <person name="Orr S.E."/>
            <person name="Hunt B.G."/>
            <person name="Goodisman M.A.D."/>
        </authorList>
    </citation>
    <scope>NUCLEOTIDE SEQUENCE [LARGE SCALE GENOMIC DNA]</scope>
    <source>
        <strain evidence="1">233</strain>
        <tissue evidence="1">Head and thorax</tissue>
    </source>
</reference>
<comment type="caution">
    <text evidence="1">The sequence shown here is derived from an EMBL/GenBank/DDBJ whole genome shotgun (WGS) entry which is preliminary data.</text>
</comment>
<dbReference type="EMBL" id="JAUDFV010000074">
    <property type="protein sequence ID" value="KAL2734158.1"/>
    <property type="molecule type" value="Genomic_DNA"/>
</dbReference>
<dbReference type="AlphaFoldDB" id="A0ABD2BMZ5"/>
<protein>
    <submittedName>
        <fullName evidence="1">Uncharacterized protein</fullName>
    </submittedName>
</protein>
<keyword evidence="2" id="KW-1185">Reference proteome</keyword>
<sequence length="73" mass="8286">MSQEVLETRETSTEFHWVNLLNFGDMKKHWKVLRYNKLQGKSFFLGASLFFEFLFSLRLLPESGGGGGGGKEG</sequence>
<dbReference type="Proteomes" id="UP001607302">
    <property type="component" value="Unassembled WGS sequence"/>
</dbReference>
<accession>A0ABD2BMZ5</accession>
<proteinExistence type="predicted"/>